<dbReference type="EMBL" id="JAWIIV010000013">
    <property type="protein sequence ID" value="MEC4720779.1"/>
    <property type="molecule type" value="Genomic_DNA"/>
</dbReference>
<accession>A0ABU6JC97</accession>
<dbReference type="RefSeq" id="WP_326507494.1">
    <property type="nucleotide sequence ID" value="NZ_JAWIIV010000013.1"/>
</dbReference>
<sequence length="230" mass="25810">MELSKIEIKKLASALDTRKYRRNMQRKFPHTEYVSLVDKFFAGKPVTLTEMNTVCASEETRWAYVESLLRIFPAHAALALEGVWNGETITNGMMLAHAITKATIFLPIEDFAYVFARVMRHADGGGISYTDVAQSLEKAKALDDRCYEIFTGWISDAIGSRERTLDLAMHTAGERLFAIGSLLSEHEKRHGHATDDQICIGIIKELLLGDREFRVTRTAKRNTAGISLNA</sequence>
<name>A0ABU6JC97_9BURK</name>
<comment type="caution">
    <text evidence="1">The sequence shown here is derived from an EMBL/GenBank/DDBJ whole genome shotgun (WGS) entry which is preliminary data.</text>
</comment>
<reference evidence="1 2" key="1">
    <citation type="submission" date="2023-10" db="EMBL/GenBank/DDBJ databases">
        <title>Noviherbaspirillum sp. CPCC 100848 genome assembly.</title>
        <authorList>
            <person name="Li X.Y."/>
            <person name="Fang X.M."/>
        </authorList>
    </citation>
    <scope>NUCLEOTIDE SEQUENCE [LARGE SCALE GENOMIC DNA]</scope>
    <source>
        <strain evidence="1 2">CPCC 100848</strain>
    </source>
</reference>
<proteinExistence type="predicted"/>
<keyword evidence="2" id="KW-1185">Reference proteome</keyword>
<evidence type="ECO:0000313" key="1">
    <source>
        <dbReference type="EMBL" id="MEC4720779.1"/>
    </source>
</evidence>
<evidence type="ECO:0000313" key="2">
    <source>
        <dbReference type="Proteomes" id="UP001352263"/>
    </source>
</evidence>
<dbReference type="Proteomes" id="UP001352263">
    <property type="component" value="Unassembled WGS sequence"/>
</dbReference>
<gene>
    <name evidence="1" type="ORF">RY831_16565</name>
</gene>
<organism evidence="1 2">
    <name type="scientific">Noviherbaspirillum album</name>
    <dbReference type="NCBI Taxonomy" id="3080276"/>
    <lineage>
        <taxon>Bacteria</taxon>
        <taxon>Pseudomonadati</taxon>
        <taxon>Pseudomonadota</taxon>
        <taxon>Betaproteobacteria</taxon>
        <taxon>Burkholderiales</taxon>
        <taxon>Oxalobacteraceae</taxon>
        <taxon>Noviherbaspirillum</taxon>
    </lineage>
</organism>
<protein>
    <submittedName>
        <fullName evidence="1">Uncharacterized protein</fullName>
    </submittedName>
</protein>